<gene>
    <name evidence="1" type="ORF">OED52_00515</name>
</gene>
<name>A0ACD4DGF0_9NOCA</name>
<keyword evidence="2" id="KW-1185">Reference proteome</keyword>
<accession>A0ACD4DGF0</accession>
<protein>
    <submittedName>
        <fullName evidence="1">DUF427 domain-containing protein</fullName>
    </submittedName>
</protein>
<proteinExistence type="predicted"/>
<evidence type="ECO:0000313" key="1">
    <source>
        <dbReference type="EMBL" id="UYP19118.1"/>
    </source>
</evidence>
<reference evidence="1" key="1">
    <citation type="submission" date="2022-10" db="EMBL/GenBank/DDBJ databases">
        <title>Rhodococcus ferula Z13 complete genome.</title>
        <authorList>
            <person name="Long X."/>
            <person name="Zang M."/>
        </authorList>
    </citation>
    <scope>NUCLEOTIDE SEQUENCE</scope>
    <source>
        <strain evidence="1">Z13</strain>
    </source>
</reference>
<dbReference type="Proteomes" id="UP001156484">
    <property type="component" value="Chromosome"/>
</dbReference>
<evidence type="ECO:0000313" key="2">
    <source>
        <dbReference type="Proteomes" id="UP001156484"/>
    </source>
</evidence>
<dbReference type="EMBL" id="CP107551">
    <property type="protein sequence ID" value="UYP19118.1"/>
    <property type="molecule type" value="Genomic_DNA"/>
</dbReference>
<organism evidence="1 2">
    <name type="scientific">Rhodococcus sacchari</name>
    <dbReference type="NCBI Taxonomy" id="2962047"/>
    <lineage>
        <taxon>Bacteria</taxon>
        <taxon>Bacillati</taxon>
        <taxon>Actinomycetota</taxon>
        <taxon>Actinomycetes</taxon>
        <taxon>Mycobacteriales</taxon>
        <taxon>Nocardiaceae</taxon>
        <taxon>Rhodococcus</taxon>
    </lineage>
</organism>
<sequence>MAARKTAVLRRPVDTDDYLYEPTDRRIRGEWFGRTVVDSTRAVLVWAPGKPVPFYAFPREDVRIDLISASRSPSRTRPDVWQWYDIVVGDRRAYSAVYQLDVDGLDDRLVFAWFRHGETPGDVEDEGERWFEEDTEVFTHPRDPHHRVDALRSSRHVRVTIDGTVVGETRAPVLVFETGLPTRFYLPPEDVDFSLLEESDLYTGCPYKGTARYWSYAGPPAAENVAWSYPEPFPGMEFIAGYVCFYDDAAEITVEDR</sequence>